<protein>
    <submittedName>
        <fullName evidence="2">Uncharacterized protein</fullName>
    </submittedName>
</protein>
<feature type="region of interest" description="Disordered" evidence="1">
    <location>
        <begin position="91"/>
        <end position="143"/>
    </location>
</feature>
<evidence type="ECO:0000313" key="2">
    <source>
        <dbReference type="EMBL" id="KAK3292216.1"/>
    </source>
</evidence>
<accession>A0AAE0LNR2</accession>
<sequence>MAPALGSRATLSAPNLPAASSFDERQKRPVFAAMLVGSRVFALSAYNVGTDTCLVFVIVDKRPAMAAAASWAQRLVIGGGNGDRVGKLQDAVADSRVRGGARRQSPTTTRTNPMAPSANTNPPPRSQPKCYEGRYPACISTPD</sequence>
<name>A0AAE0LNR2_9PEZI</name>
<feature type="compositionally biased region" description="Polar residues" evidence="1">
    <location>
        <begin position="104"/>
        <end position="120"/>
    </location>
</feature>
<dbReference type="AlphaFoldDB" id="A0AAE0LNR2"/>
<dbReference type="RefSeq" id="XP_062655730.1">
    <property type="nucleotide sequence ID" value="XM_062806117.1"/>
</dbReference>
<dbReference type="GeneID" id="87843065"/>
<organism evidence="2 3">
    <name type="scientific">Chaetomium fimeti</name>
    <dbReference type="NCBI Taxonomy" id="1854472"/>
    <lineage>
        <taxon>Eukaryota</taxon>
        <taxon>Fungi</taxon>
        <taxon>Dikarya</taxon>
        <taxon>Ascomycota</taxon>
        <taxon>Pezizomycotina</taxon>
        <taxon>Sordariomycetes</taxon>
        <taxon>Sordariomycetidae</taxon>
        <taxon>Sordariales</taxon>
        <taxon>Chaetomiaceae</taxon>
        <taxon>Chaetomium</taxon>
    </lineage>
</organism>
<proteinExistence type="predicted"/>
<gene>
    <name evidence="2" type="ORF">B0H64DRAFT_435023</name>
</gene>
<keyword evidence="3" id="KW-1185">Reference proteome</keyword>
<evidence type="ECO:0000313" key="3">
    <source>
        <dbReference type="Proteomes" id="UP001278766"/>
    </source>
</evidence>
<evidence type="ECO:0000256" key="1">
    <source>
        <dbReference type="SAM" id="MobiDB-lite"/>
    </source>
</evidence>
<reference evidence="2" key="1">
    <citation type="journal article" date="2023" name="Mol. Phylogenet. Evol.">
        <title>Genome-scale phylogeny and comparative genomics of the fungal order Sordariales.</title>
        <authorList>
            <person name="Hensen N."/>
            <person name="Bonometti L."/>
            <person name="Westerberg I."/>
            <person name="Brannstrom I.O."/>
            <person name="Guillou S."/>
            <person name="Cros-Aarteil S."/>
            <person name="Calhoun S."/>
            <person name="Haridas S."/>
            <person name="Kuo A."/>
            <person name="Mondo S."/>
            <person name="Pangilinan J."/>
            <person name="Riley R."/>
            <person name="LaButti K."/>
            <person name="Andreopoulos B."/>
            <person name="Lipzen A."/>
            <person name="Chen C."/>
            <person name="Yan M."/>
            <person name="Daum C."/>
            <person name="Ng V."/>
            <person name="Clum A."/>
            <person name="Steindorff A."/>
            <person name="Ohm R.A."/>
            <person name="Martin F."/>
            <person name="Silar P."/>
            <person name="Natvig D.O."/>
            <person name="Lalanne C."/>
            <person name="Gautier V."/>
            <person name="Ament-Velasquez S.L."/>
            <person name="Kruys A."/>
            <person name="Hutchinson M.I."/>
            <person name="Powell A.J."/>
            <person name="Barry K."/>
            <person name="Miller A.N."/>
            <person name="Grigoriev I.V."/>
            <person name="Debuchy R."/>
            <person name="Gladieux P."/>
            <person name="Hiltunen Thoren M."/>
            <person name="Johannesson H."/>
        </authorList>
    </citation>
    <scope>NUCLEOTIDE SEQUENCE</scope>
    <source>
        <strain evidence="2">CBS 168.71</strain>
    </source>
</reference>
<comment type="caution">
    <text evidence="2">The sequence shown here is derived from an EMBL/GenBank/DDBJ whole genome shotgun (WGS) entry which is preliminary data.</text>
</comment>
<dbReference type="EMBL" id="JAUEPN010000007">
    <property type="protein sequence ID" value="KAK3292216.1"/>
    <property type="molecule type" value="Genomic_DNA"/>
</dbReference>
<reference evidence="2" key="2">
    <citation type="submission" date="2023-06" db="EMBL/GenBank/DDBJ databases">
        <authorList>
            <consortium name="Lawrence Berkeley National Laboratory"/>
            <person name="Haridas S."/>
            <person name="Hensen N."/>
            <person name="Bonometti L."/>
            <person name="Westerberg I."/>
            <person name="Brannstrom I.O."/>
            <person name="Guillou S."/>
            <person name="Cros-Aarteil S."/>
            <person name="Calhoun S."/>
            <person name="Kuo A."/>
            <person name="Mondo S."/>
            <person name="Pangilinan J."/>
            <person name="Riley R."/>
            <person name="Labutti K."/>
            <person name="Andreopoulos B."/>
            <person name="Lipzen A."/>
            <person name="Chen C."/>
            <person name="Yanf M."/>
            <person name="Daum C."/>
            <person name="Ng V."/>
            <person name="Clum A."/>
            <person name="Steindorff A."/>
            <person name="Ohm R."/>
            <person name="Martin F."/>
            <person name="Silar P."/>
            <person name="Natvig D."/>
            <person name="Lalanne C."/>
            <person name="Gautier V."/>
            <person name="Ament-Velasquez S.L."/>
            <person name="Kruys A."/>
            <person name="Hutchinson M.I."/>
            <person name="Powell A.J."/>
            <person name="Barry K."/>
            <person name="Miller A.N."/>
            <person name="Grigoriev I.V."/>
            <person name="Debuchy R."/>
            <person name="Gladieux P."/>
            <person name="Thoren M.H."/>
            <person name="Johannesson H."/>
        </authorList>
    </citation>
    <scope>NUCLEOTIDE SEQUENCE</scope>
    <source>
        <strain evidence="2">CBS 168.71</strain>
    </source>
</reference>
<dbReference type="Proteomes" id="UP001278766">
    <property type="component" value="Unassembled WGS sequence"/>
</dbReference>